<dbReference type="RefSeq" id="WP_096576753.1">
    <property type="nucleotide sequence ID" value="NZ_CAWNJS010000001.1"/>
</dbReference>
<evidence type="ECO:0000313" key="2">
    <source>
        <dbReference type="Proteomes" id="UP000218785"/>
    </source>
</evidence>
<sequence>MADIKIHDIVITGAELFLDSESFMNDLGDDEMNIRGGDWSTLSKACATVGKDEWSTFSGGCRNDDVPEFLQ</sequence>
<proteinExistence type="predicted"/>
<evidence type="ECO:0000313" key="1">
    <source>
        <dbReference type="EMBL" id="BAY98952.1"/>
    </source>
</evidence>
<name>A0A1Z4MZQ5_9CYAN</name>
<organism evidence="1 2">
    <name type="scientific">Tolypothrix tenuis PCC 7101</name>
    <dbReference type="NCBI Taxonomy" id="231146"/>
    <lineage>
        <taxon>Bacteria</taxon>
        <taxon>Bacillati</taxon>
        <taxon>Cyanobacteriota</taxon>
        <taxon>Cyanophyceae</taxon>
        <taxon>Nostocales</taxon>
        <taxon>Tolypothrichaceae</taxon>
        <taxon>Tolypothrix</taxon>
    </lineage>
</organism>
<keyword evidence="2" id="KW-1185">Reference proteome</keyword>
<dbReference type="Proteomes" id="UP000218785">
    <property type="component" value="Chromosome"/>
</dbReference>
<dbReference type="KEGG" id="ttq:NIES37_29300"/>
<protein>
    <submittedName>
        <fullName evidence="1">Uncharacterized protein</fullName>
    </submittedName>
</protein>
<accession>A0A1Z4MZQ5</accession>
<dbReference type="AlphaFoldDB" id="A0A1Z4MZQ5"/>
<reference evidence="1 2" key="1">
    <citation type="submission" date="2017-06" db="EMBL/GenBank/DDBJ databases">
        <title>Genome sequencing of cyanobaciteial culture collection at National Institute for Environmental Studies (NIES).</title>
        <authorList>
            <person name="Hirose Y."/>
            <person name="Shimura Y."/>
            <person name="Fujisawa T."/>
            <person name="Nakamura Y."/>
            <person name="Kawachi M."/>
        </authorList>
    </citation>
    <scope>NUCLEOTIDE SEQUENCE [LARGE SCALE GENOMIC DNA]</scope>
    <source>
        <strain evidence="1 2">NIES-37</strain>
    </source>
</reference>
<gene>
    <name evidence="1" type="ORF">NIES37_29300</name>
</gene>
<dbReference type="EMBL" id="AP018248">
    <property type="protein sequence ID" value="BAY98952.1"/>
    <property type="molecule type" value="Genomic_DNA"/>
</dbReference>